<feature type="region of interest" description="Disordered" evidence="1">
    <location>
        <begin position="12"/>
        <end position="32"/>
    </location>
</feature>
<reference evidence="3" key="1">
    <citation type="journal article" date="2013" name="Nat. Genet.">
        <title>The draft genomes of soft-shell turtle and green sea turtle yield insights into the development and evolution of the turtle-specific body plan.</title>
        <authorList>
            <person name="Wang Z."/>
            <person name="Pascual-Anaya J."/>
            <person name="Zadissa A."/>
            <person name="Li W."/>
            <person name="Niimura Y."/>
            <person name="Huang Z."/>
            <person name="Li C."/>
            <person name="White S."/>
            <person name="Xiong Z."/>
            <person name="Fang D."/>
            <person name="Wang B."/>
            <person name="Ming Y."/>
            <person name="Chen Y."/>
            <person name="Zheng Y."/>
            <person name="Kuraku S."/>
            <person name="Pignatelli M."/>
            <person name="Herrero J."/>
            <person name="Beal K."/>
            <person name="Nozawa M."/>
            <person name="Li Q."/>
            <person name="Wang J."/>
            <person name="Zhang H."/>
            <person name="Yu L."/>
            <person name="Shigenobu S."/>
            <person name="Wang J."/>
            <person name="Liu J."/>
            <person name="Flicek P."/>
            <person name="Searle S."/>
            <person name="Wang J."/>
            <person name="Kuratani S."/>
            <person name="Yin Y."/>
            <person name="Aken B."/>
            <person name="Zhang G."/>
            <person name="Irie N."/>
        </authorList>
    </citation>
    <scope>NUCLEOTIDE SEQUENCE [LARGE SCALE GENOMIC DNA]</scope>
</reference>
<name>M7BKH8_CHEMY</name>
<evidence type="ECO:0000313" key="2">
    <source>
        <dbReference type="EMBL" id="EMP37709.1"/>
    </source>
</evidence>
<dbReference type="AlphaFoldDB" id="M7BKH8"/>
<organism evidence="2 3">
    <name type="scientific">Chelonia mydas</name>
    <name type="common">Green sea-turtle</name>
    <name type="synonym">Chelonia agassizi</name>
    <dbReference type="NCBI Taxonomy" id="8469"/>
    <lineage>
        <taxon>Eukaryota</taxon>
        <taxon>Metazoa</taxon>
        <taxon>Chordata</taxon>
        <taxon>Craniata</taxon>
        <taxon>Vertebrata</taxon>
        <taxon>Euteleostomi</taxon>
        <taxon>Archelosauria</taxon>
        <taxon>Testudinata</taxon>
        <taxon>Testudines</taxon>
        <taxon>Cryptodira</taxon>
        <taxon>Durocryptodira</taxon>
        <taxon>Americhelydia</taxon>
        <taxon>Chelonioidea</taxon>
        <taxon>Cheloniidae</taxon>
        <taxon>Chelonia</taxon>
    </lineage>
</organism>
<accession>M7BKH8</accession>
<dbReference type="EMBL" id="KB521250">
    <property type="protein sequence ID" value="EMP37709.1"/>
    <property type="molecule type" value="Genomic_DNA"/>
</dbReference>
<keyword evidence="3" id="KW-1185">Reference proteome</keyword>
<evidence type="ECO:0000313" key="3">
    <source>
        <dbReference type="Proteomes" id="UP000031443"/>
    </source>
</evidence>
<sequence>MQSHSSMVLLVGTMHGNGDAQQEPADPEEDLSEQLCSFQRQPLYTYGMSTSFMALGHPVAYVHMGQKQGADTDLSALKLFHRMPLSLKFK</sequence>
<proteinExistence type="predicted"/>
<evidence type="ECO:0000256" key="1">
    <source>
        <dbReference type="SAM" id="MobiDB-lite"/>
    </source>
</evidence>
<dbReference type="Proteomes" id="UP000031443">
    <property type="component" value="Unassembled WGS sequence"/>
</dbReference>
<gene>
    <name evidence="2" type="ORF">UY3_04990</name>
</gene>
<protein>
    <submittedName>
        <fullName evidence="2">Uncharacterized protein</fullName>
    </submittedName>
</protein>